<sequence>MQSVYWMEFAARQGDVNSLYEIIENDPCVLEAIDSIPFIESPLHVAARAGQVQFAAEIMTLKPSFAWKFNPQGLRPIHLALENGDTTMILHLIKMDKELVRAKRREGLTLLHLASESGDIDLLTELLKACPDSVKDLTVRNETALHFAVMYRRLDALRFLLRWLKTNTVKFQDILNQKDVDGNTILHIAATNNDTEEGKFAKINVCPCTDRLQRTSGSATADVL</sequence>
<dbReference type="Proteomes" id="UP000501690">
    <property type="component" value="Linkage Group LG3"/>
</dbReference>
<keyword evidence="2" id="KW-0040">ANK repeat</keyword>
<dbReference type="GO" id="GO:0005886">
    <property type="term" value="C:plasma membrane"/>
    <property type="evidence" value="ECO:0007669"/>
    <property type="project" value="UniProtKB-SubCell"/>
</dbReference>
<evidence type="ECO:0000256" key="1">
    <source>
        <dbReference type="ARBA" id="ARBA00004413"/>
    </source>
</evidence>
<dbReference type="Pfam" id="PF12796">
    <property type="entry name" value="Ank_2"/>
    <property type="match status" value="1"/>
</dbReference>
<evidence type="ECO:0000256" key="2">
    <source>
        <dbReference type="PROSITE-ProRule" id="PRU00023"/>
    </source>
</evidence>
<dbReference type="PANTHER" id="PTHR24128">
    <property type="entry name" value="HOMEOBOX PROTEIN WARIAI"/>
    <property type="match status" value="1"/>
</dbReference>
<evidence type="ECO:0000313" key="3">
    <source>
        <dbReference type="EMBL" id="QCD86305.1"/>
    </source>
</evidence>
<dbReference type="AlphaFoldDB" id="A0A4D6LD93"/>
<keyword evidence="4" id="KW-1185">Reference proteome</keyword>
<dbReference type="EMBL" id="CP039347">
    <property type="protein sequence ID" value="QCD86305.1"/>
    <property type="molecule type" value="Genomic_DNA"/>
</dbReference>
<dbReference type="InterPro" id="IPR036770">
    <property type="entry name" value="Ankyrin_rpt-contain_sf"/>
</dbReference>
<dbReference type="PROSITE" id="PS50297">
    <property type="entry name" value="ANK_REP_REGION"/>
    <property type="match status" value="1"/>
</dbReference>
<comment type="subcellular location">
    <subcellularLocation>
        <location evidence="1">Cell membrane</location>
        <topology evidence="1">Peripheral membrane protein</topology>
        <orientation evidence="1">Cytoplasmic side</orientation>
    </subcellularLocation>
</comment>
<gene>
    <name evidence="3" type="ORF">DEO72_LG3g826</name>
</gene>
<dbReference type="PROSITE" id="PS50088">
    <property type="entry name" value="ANK_REPEAT"/>
    <property type="match status" value="1"/>
</dbReference>
<accession>A0A4D6LD93</accession>
<dbReference type="SMART" id="SM00248">
    <property type="entry name" value="ANK"/>
    <property type="match status" value="5"/>
</dbReference>
<dbReference type="Gene3D" id="1.25.40.20">
    <property type="entry name" value="Ankyrin repeat-containing domain"/>
    <property type="match status" value="1"/>
</dbReference>
<dbReference type="InterPro" id="IPR002110">
    <property type="entry name" value="Ankyrin_rpt"/>
</dbReference>
<dbReference type="PANTHER" id="PTHR24128:SF24">
    <property type="entry name" value="ANKYRIN REPEAT PROTEIN"/>
    <property type="match status" value="1"/>
</dbReference>
<name>A0A4D6LD93_VIGUN</name>
<evidence type="ECO:0000313" key="4">
    <source>
        <dbReference type="Proteomes" id="UP000501690"/>
    </source>
</evidence>
<dbReference type="SUPFAM" id="SSF48403">
    <property type="entry name" value="Ankyrin repeat"/>
    <property type="match status" value="1"/>
</dbReference>
<proteinExistence type="predicted"/>
<reference evidence="3 4" key="1">
    <citation type="submission" date="2019-04" db="EMBL/GenBank/DDBJ databases">
        <title>An improved genome assembly and genetic linkage map for asparagus bean, Vigna unguiculata ssp. sesquipedialis.</title>
        <authorList>
            <person name="Xia Q."/>
            <person name="Zhang R."/>
            <person name="Dong Y."/>
        </authorList>
    </citation>
    <scope>NUCLEOTIDE SEQUENCE [LARGE SCALE GENOMIC DNA]</scope>
    <source>
        <tissue evidence="3">Leaf</tissue>
    </source>
</reference>
<feature type="repeat" description="ANK" evidence="2">
    <location>
        <begin position="106"/>
        <end position="128"/>
    </location>
</feature>
<protein>
    <submittedName>
        <fullName evidence="3">Ankyrin</fullName>
    </submittedName>
</protein>
<organism evidence="3 4">
    <name type="scientific">Vigna unguiculata</name>
    <name type="common">Cowpea</name>
    <dbReference type="NCBI Taxonomy" id="3917"/>
    <lineage>
        <taxon>Eukaryota</taxon>
        <taxon>Viridiplantae</taxon>
        <taxon>Streptophyta</taxon>
        <taxon>Embryophyta</taxon>
        <taxon>Tracheophyta</taxon>
        <taxon>Spermatophyta</taxon>
        <taxon>Magnoliopsida</taxon>
        <taxon>eudicotyledons</taxon>
        <taxon>Gunneridae</taxon>
        <taxon>Pentapetalae</taxon>
        <taxon>rosids</taxon>
        <taxon>fabids</taxon>
        <taxon>Fabales</taxon>
        <taxon>Fabaceae</taxon>
        <taxon>Papilionoideae</taxon>
        <taxon>50 kb inversion clade</taxon>
        <taxon>NPAAA clade</taxon>
        <taxon>indigoferoid/millettioid clade</taxon>
        <taxon>Phaseoleae</taxon>
        <taxon>Vigna</taxon>
    </lineage>
</organism>